<gene>
    <name evidence="2" type="ORF">mMyoMyo1_011219</name>
</gene>
<evidence type="ECO:0000256" key="1">
    <source>
        <dbReference type="SAM" id="MobiDB-lite"/>
    </source>
</evidence>
<evidence type="ECO:0000313" key="3">
    <source>
        <dbReference type="Proteomes" id="UP000527355"/>
    </source>
</evidence>
<accession>A0A7J7R1B5</accession>
<reference evidence="2 3" key="1">
    <citation type="journal article" date="2020" name="Nature">
        <title>Six reference-quality genomes reveal evolution of bat adaptations.</title>
        <authorList>
            <person name="Jebb D."/>
            <person name="Huang Z."/>
            <person name="Pippel M."/>
            <person name="Hughes G.M."/>
            <person name="Lavrichenko K."/>
            <person name="Devanna P."/>
            <person name="Winkler S."/>
            <person name="Jermiin L.S."/>
            <person name="Skirmuntt E.C."/>
            <person name="Katzourakis A."/>
            <person name="Burkitt-Gray L."/>
            <person name="Ray D.A."/>
            <person name="Sullivan K.A.M."/>
            <person name="Roscito J.G."/>
            <person name="Kirilenko B.M."/>
            <person name="Davalos L.M."/>
            <person name="Corthals A.P."/>
            <person name="Power M.L."/>
            <person name="Jones G."/>
            <person name="Ransome R.D."/>
            <person name="Dechmann D.K.N."/>
            <person name="Locatelli A.G."/>
            <person name="Puechmaille S.J."/>
            <person name="Fedrigo O."/>
            <person name="Jarvis E.D."/>
            <person name="Hiller M."/>
            <person name="Vernes S.C."/>
            <person name="Myers E.W."/>
            <person name="Teeling E.C."/>
        </authorList>
    </citation>
    <scope>NUCLEOTIDE SEQUENCE [LARGE SCALE GENOMIC DNA]</scope>
    <source>
        <strain evidence="2">MMyoMyo1</strain>
        <tissue evidence="2">Flight muscle</tissue>
    </source>
</reference>
<comment type="caution">
    <text evidence="2">The sequence shown here is derived from an EMBL/GenBank/DDBJ whole genome shotgun (WGS) entry which is preliminary data.</text>
</comment>
<proteinExistence type="predicted"/>
<keyword evidence="3" id="KW-1185">Reference proteome</keyword>
<dbReference type="Proteomes" id="UP000527355">
    <property type="component" value="Unassembled WGS sequence"/>
</dbReference>
<evidence type="ECO:0000313" key="2">
    <source>
        <dbReference type="EMBL" id="KAF6269954.1"/>
    </source>
</evidence>
<feature type="compositionally biased region" description="Low complexity" evidence="1">
    <location>
        <begin position="131"/>
        <end position="151"/>
    </location>
</feature>
<sequence length="159" mass="15796">MKPGEAERLGGARLRGGGGGGQCMCWLRAGPQPPTHAQPPPVDVAVSAAAEATLPARLRAEQIPLLEPLAVARGSPGLGVLQAVTGHGAASSSFKLFALLLATLVLFIRLLVSSGRPFPAGGQSPAPCRPSAPREAPPVAASAEPSAADPGPHGDQGAG</sequence>
<dbReference type="AlphaFoldDB" id="A0A7J7R1B5"/>
<feature type="region of interest" description="Disordered" evidence="1">
    <location>
        <begin position="118"/>
        <end position="159"/>
    </location>
</feature>
<name>A0A7J7R1B5_MYOMY</name>
<dbReference type="EMBL" id="JABWUV010000041">
    <property type="protein sequence ID" value="KAF6269954.1"/>
    <property type="molecule type" value="Genomic_DNA"/>
</dbReference>
<organism evidence="2 3">
    <name type="scientific">Myotis myotis</name>
    <name type="common">Greater mouse-eared bat</name>
    <name type="synonym">Vespertilio myotis</name>
    <dbReference type="NCBI Taxonomy" id="51298"/>
    <lineage>
        <taxon>Eukaryota</taxon>
        <taxon>Metazoa</taxon>
        <taxon>Chordata</taxon>
        <taxon>Craniata</taxon>
        <taxon>Vertebrata</taxon>
        <taxon>Euteleostomi</taxon>
        <taxon>Mammalia</taxon>
        <taxon>Eutheria</taxon>
        <taxon>Laurasiatheria</taxon>
        <taxon>Chiroptera</taxon>
        <taxon>Yangochiroptera</taxon>
        <taxon>Vespertilionidae</taxon>
        <taxon>Myotis</taxon>
    </lineage>
</organism>
<protein>
    <submittedName>
        <fullName evidence="2">Uncharacterized protein</fullName>
    </submittedName>
</protein>